<reference evidence="14" key="1">
    <citation type="submission" date="2022-12" db="EMBL/GenBank/DDBJ databases">
        <title>Chromosome-level genome assembly of the bean flower thrips Megalurothrips usitatus.</title>
        <authorList>
            <person name="Ma L."/>
            <person name="Liu Q."/>
            <person name="Li H."/>
            <person name="Cai W."/>
        </authorList>
    </citation>
    <scope>NUCLEOTIDE SEQUENCE</scope>
    <source>
        <strain evidence="14">Cailab_2022a</strain>
    </source>
</reference>
<dbReference type="AlphaFoldDB" id="A0AAV7XN36"/>
<evidence type="ECO:0000313" key="15">
    <source>
        <dbReference type="Proteomes" id="UP001075354"/>
    </source>
</evidence>
<name>A0AAV7XN36_9NEOP</name>
<keyword evidence="5" id="KW-0328">Glycosyltransferase</keyword>
<feature type="domain" description="Fringe-like glycosyltransferase" evidence="13">
    <location>
        <begin position="111"/>
        <end position="210"/>
    </location>
</feature>
<sequence length="435" mass="49761">MSPIPTRRPLTVLFLGFIIGFGLGIFILSPGDPPRKPPAVGRQSTCGRPRAPDKQVATYESWLADQGVVRNKVDIDEYLYGAIKRRPTLEAELLRKKVHITCVVFVEREKNLAAASHTWLKHCNDHSLYYAKRPNDLRGKNFVPDFKVKTIDAKSSWDFLCKTVLDLWETKQPDLQWLLFVSDDMFVVPENLRKMVAHLDSNYPYYLGHAQTLWGQPFNVALAGYVLSKGTVNLLARNFSINSCSSGGKYWKKEDYYLGKNLEKLCVLPSDTRDETGKGRFHGYNLNQLLFSNKLALIASYWKDSIYPSTEGKQCCSDLSVTFQGIEADKMYTYDYIINRLRVFTQGHHGSQPAPTPPSEQVWQDFMRSRGYSSVENISSKQYFQAWRAKIKEDLIKAGYKKKKHVWRGMDFKNGNGHGEAIPLPFQFNTVLDTE</sequence>
<keyword evidence="15" id="KW-1185">Reference proteome</keyword>
<keyword evidence="10 12" id="KW-1133">Transmembrane helix</keyword>
<gene>
    <name evidence="14" type="ORF">ONE63_007562</name>
</gene>
<evidence type="ECO:0000256" key="10">
    <source>
        <dbReference type="ARBA" id="ARBA00022989"/>
    </source>
</evidence>
<evidence type="ECO:0000256" key="7">
    <source>
        <dbReference type="ARBA" id="ARBA00022692"/>
    </source>
</evidence>
<evidence type="ECO:0000256" key="5">
    <source>
        <dbReference type="ARBA" id="ARBA00022676"/>
    </source>
</evidence>
<evidence type="ECO:0000313" key="14">
    <source>
        <dbReference type="EMBL" id="KAJ1527599.1"/>
    </source>
</evidence>
<dbReference type="EMBL" id="JAPTSV010000005">
    <property type="protein sequence ID" value="KAJ1527599.1"/>
    <property type="molecule type" value="Genomic_DNA"/>
</dbReference>
<comment type="subcellular location">
    <subcellularLocation>
        <location evidence="1">Membrane</location>
        <topology evidence="1">Single-pass type II membrane protein</topology>
    </subcellularLocation>
</comment>
<organism evidence="14 15">
    <name type="scientific">Megalurothrips usitatus</name>
    <name type="common">bean blossom thrips</name>
    <dbReference type="NCBI Taxonomy" id="439358"/>
    <lineage>
        <taxon>Eukaryota</taxon>
        <taxon>Metazoa</taxon>
        <taxon>Ecdysozoa</taxon>
        <taxon>Arthropoda</taxon>
        <taxon>Hexapoda</taxon>
        <taxon>Insecta</taxon>
        <taxon>Pterygota</taxon>
        <taxon>Neoptera</taxon>
        <taxon>Paraneoptera</taxon>
        <taxon>Thysanoptera</taxon>
        <taxon>Terebrantia</taxon>
        <taxon>Thripoidea</taxon>
        <taxon>Thripidae</taxon>
        <taxon>Megalurothrips</taxon>
    </lineage>
</organism>
<evidence type="ECO:0000256" key="1">
    <source>
        <dbReference type="ARBA" id="ARBA00004606"/>
    </source>
</evidence>
<evidence type="ECO:0000256" key="4">
    <source>
        <dbReference type="ARBA" id="ARBA00012557"/>
    </source>
</evidence>
<comment type="pathway">
    <text evidence="2">Protein modification; protein glycosylation.</text>
</comment>
<evidence type="ECO:0000256" key="12">
    <source>
        <dbReference type="SAM" id="Phobius"/>
    </source>
</evidence>
<protein>
    <recommendedName>
        <fullName evidence="4">N-acetylgalactosaminide beta-1,3-galactosyltransferase</fullName>
        <ecNumber evidence="4">2.4.1.122</ecNumber>
    </recommendedName>
</protein>
<dbReference type="PANTHER" id="PTHR23033">
    <property type="entry name" value="BETA1,3-GALACTOSYLTRANSFERASE"/>
    <property type="match status" value="1"/>
</dbReference>
<dbReference type="EC" id="2.4.1.122" evidence="4"/>
<feature type="transmembrane region" description="Helical" evidence="12">
    <location>
        <begin position="12"/>
        <end position="29"/>
    </location>
</feature>
<keyword evidence="11 12" id="KW-0472">Membrane</keyword>
<proteinExistence type="inferred from homology"/>
<comment type="caution">
    <text evidence="14">The sequence shown here is derived from an EMBL/GenBank/DDBJ whole genome shotgun (WGS) entry which is preliminary data.</text>
</comment>
<keyword evidence="7 12" id="KW-0812">Transmembrane</keyword>
<dbReference type="GO" id="GO:0016263">
    <property type="term" value="F:glycoprotein-N-acetylgalactosamine 3-beta-galactosyltransferase activity"/>
    <property type="evidence" value="ECO:0007669"/>
    <property type="project" value="UniProtKB-EC"/>
</dbReference>
<evidence type="ECO:0000256" key="11">
    <source>
        <dbReference type="ARBA" id="ARBA00023136"/>
    </source>
</evidence>
<dbReference type="InterPro" id="IPR003378">
    <property type="entry name" value="Fringe-like_glycosylTrfase"/>
</dbReference>
<evidence type="ECO:0000256" key="9">
    <source>
        <dbReference type="ARBA" id="ARBA00022968"/>
    </source>
</evidence>
<keyword evidence="8" id="KW-0547">Nucleotide-binding</keyword>
<dbReference type="GO" id="GO:0016020">
    <property type="term" value="C:membrane"/>
    <property type="evidence" value="ECO:0007669"/>
    <property type="project" value="UniProtKB-SubCell"/>
</dbReference>
<evidence type="ECO:0000256" key="6">
    <source>
        <dbReference type="ARBA" id="ARBA00022679"/>
    </source>
</evidence>
<dbReference type="PANTHER" id="PTHR23033:SF14">
    <property type="entry name" value="GLYCOPROTEIN-N-ACETYLGALACTOSAMINE 3-BETA-GALACTOSYLTRANSFERASE 1-RELATED"/>
    <property type="match status" value="1"/>
</dbReference>
<comment type="similarity">
    <text evidence="3">Belongs to the glycosyltransferase 31 family. Beta3-Gal-T subfamily.</text>
</comment>
<dbReference type="Proteomes" id="UP001075354">
    <property type="component" value="Chromosome 5"/>
</dbReference>
<dbReference type="InterPro" id="IPR026050">
    <property type="entry name" value="C1GALT1/C1GALT1_chp1"/>
</dbReference>
<keyword evidence="6" id="KW-0808">Transferase</keyword>
<keyword evidence="9" id="KW-0735">Signal-anchor</keyword>
<evidence type="ECO:0000259" key="13">
    <source>
        <dbReference type="Pfam" id="PF02434"/>
    </source>
</evidence>
<accession>A0AAV7XN36</accession>
<evidence type="ECO:0000256" key="2">
    <source>
        <dbReference type="ARBA" id="ARBA00004922"/>
    </source>
</evidence>
<dbReference type="Gene3D" id="3.90.550.50">
    <property type="match status" value="1"/>
</dbReference>
<evidence type="ECO:0000256" key="8">
    <source>
        <dbReference type="ARBA" id="ARBA00022741"/>
    </source>
</evidence>
<evidence type="ECO:0000256" key="3">
    <source>
        <dbReference type="ARBA" id="ARBA00006462"/>
    </source>
</evidence>
<dbReference type="Pfam" id="PF02434">
    <property type="entry name" value="Fringe"/>
    <property type="match status" value="1"/>
</dbReference>
<dbReference type="GO" id="GO:0000166">
    <property type="term" value="F:nucleotide binding"/>
    <property type="evidence" value="ECO:0007669"/>
    <property type="project" value="UniProtKB-KW"/>
</dbReference>